<keyword evidence="5" id="KW-0572">Peptidoglycan-anchor</keyword>
<feature type="compositionally biased region" description="Acidic residues" evidence="6">
    <location>
        <begin position="280"/>
        <end position="356"/>
    </location>
</feature>
<dbReference type="PANTHER" id="PTHR37824">
    <property type="entry name" value="IRON-REGULATED SURFACE DETERMINANT PROTEIN C"/>
    <property type="match status" value="1"/>
</dbReference>
<dbReference type="SMART" id="SM00725">
    <property type="entry name" value="NEAT"/>
    <property type="match status" value="3"/>
</dbReference>
<feature type="compositionally biased region" description="Polar residues" evidence="6">
    <location>
        <begin position="523"/>
        <end position="539"/>
    </location>
</feature>
<keyword evidence="4 8" id="KW-0732">Signal</keyword>
<evidence type="ECO:0000313" key="10">
    <source>
        <dbReference type="EMBL" id="MBR8671852.1"/>
    </source>
</evidence>
<dbReference type="InterPro" id="IPR017502">
    <property type="entry name" value="Sortase_SrtB_target"/>
</dbReference>
<feature type="transmembrane region" description="Helical" evidence="7">
    <location>
        <begin position="548"/>
        <end position="566"/>
    </location>
</feature>
<dbReference type="EMBL" id="JAGTPX010000028">
    <property type="protein sequence ID" value="MBR8671852.1"/>
    <property type="molecule type" value="Genomic_DNA"/>
</dbReference>
<gene>
    <name evidence="10" type="ORF">KD144_20160</name>
</gene>
<keyword evidence="2" id="KW-0134">Cell wall</keyword>
<dbReference type="CDD" id="cd06920">
    <property type="entry name" value="NEAT"/>
    <property type="match status" value="3"/>
</dbReference>
<feature type="region of interest" description="Disordered" evidence="6">
    <location>
        <begin position="471"/>
        <end position="539"/>
    </location>
</feature>
<evidence type="ECO:0000256" key="3">
    <source>
        <dbReference type="ARBA" id="ARBA00022525"/>
    </source>
</evidence>
<dbReference type="Gene3D" id="2.60.40.1850">
    <property type="match status" value="3"/>
</dbReference>
<name>A0A941GKQ5_NIACI</name>
<dbReference type="SUPFAM" id="SSF158911">
    <property type="entry name" value="NEAT domain-like"/>
    <property type="match status" value="3"/>
</dbReference>
<sequence length="571" mass="64054">MRKTIRIFVALFVLFVTFVNPFLTHTSTVSAEETSRTYADGEYDVPFTVLNGTKDEASMADQYFQKPAKVVVENGELKVKVEYNPFITELKVNNTAVNTTSQDNGNIVAEFPVSDLENVVNAEIHVIVSAIGYDHWYDVRFDFDGSNIPSAEIPEEQEEIIADGNYTIEFQVWKDSTDEPSSLGNYLSKPAQLVVENQKKYMVVTLSSSQFITAFKTEFNGQLVDAEIVKEDTENQLRTLKFPIEDLTKVVNTHLTMSYGMTHEVRIIPDKNTLTVVSDPSEEEQTPGEEEQTPGEEEQTPGEEEQTPGEEEQTPGEEEQTPGEEEQTPGEEEQTPGEEEQTPGEEEQTPEEEETDNGILKDGEYTVDYSVLHGTENEPSMADSYFTKPGKLIVKDGEIVAQVEMQSENIKELQVQSQPVKIVSSNETTQVVEFPVKDIFNPVNARIHVVVESINYDHWYDIRFQFDTSDLPIADNETGGQKEEPNNDDENNDSASGNDEDSNKDDSSNTTDEDLNYDRNGDQDSTSETNTDTNGSVINAKTGDTAQIMLYVALMIVSFVIIARKYRTRTL</sequence>
<dbReference type="AlphaFoldDB" id="A0A941GKQ5"/>
<reference evidence="10" key="1">
    <citation type="submission" date="2021-04" db="EMBL/GenBank/DDBJ databases">
        <title>Genomic analysis of electroactive and textile dye degrading Bacillus circulans strain: DC10 isolated from constructed wetland-microbial fuel cells treating textile dye wastewaters.</title>
        <authorList>
            <person name="Patel D.U."/>
            <person name="Desai C.R."/>
        </authorList>
    </citation>
    <scope>NUCLEOTIDE SEQUENCE</scope>
    <source>
        <strain evidence="10">DC10</strain>
    </source>
</reference>
<dbReference type="PROSITE" id="PS50978">
    <property type="entry name" value="NEAT"/>
    <property type="match status" value="3"/>
</dbReference>
<evidence type="ECO:0000256" key="2">
    <source>
        <dbReference type="ARBA" id="ARBA00022512"/>
    </source>
</evidence>
<feature type="region of interest" description="Disordered" evidence="6">
    <location>
        <begin position="277"/>
        <end position="363"/>
    </location>
</feature>
<feature type="compositionally biased region" description="Acidic residues" evidence="6">
    <location>
        <begin position="486"/>
        <end position="503"/>
    </location>
</feature>
<evidence type="ECO:0000259" key="9">
    <source>
        <dbReference type="PROSITE" id="PS50978"/>
    </source>
</evidence>
<evidence type="ECO:0000256" key="1">
    <source>
        <dbReference type="ARBA" id="ARBA00004168"/>
    </source>
</evidence>
<feature type="domain" description="NEAT" evidence="9">
    <location>
        <begin position="161"/>
        <end position="287"/>
    </location>
</feature>
<keyword evidence="7" id="KW-0472">Membrane</keyword>
<dbReference type="InterPro" id="IPR037250">
    <property type="entry name" value="NEAT_dom_sf"/>
</dbReference>
<dbReference type="InterPro" id="IPR050436">
    <property type="entry name" value="IsdA"/>
</dbReference>
<evidence type="ECO:0000256" key="8">
    <source>
        <dbReference type="SAM" id="SignalP"/>
    </source>
</evidence>
<feature type="signal peptide" evidence="8">
    <location>
        <begin position="1"/>
        <end position="31"/>
    </location>
</feature>
<dbReference type="InterPro" id="IPR006635">
    <property type="entry name" value="NEAT_dom"/>
</dbReference>
<protein>
    <submittedName>
        <fullName evidence="10">NEAT domain-containing protein</fullName>
    </submittedName>
</protein>
<evidence type="ECO:0000256" key="5">
    <source>
        <dbReference type="ARBA" id="ARBA00023088"/>
    </source>
</evidence>
<evidence type="ECO:0000256" key="6">
    <source>
        <dbReference type="SAM" id="MobiDB-lite"/>
    </source>
</evidence>
<feature type="chain" id="PRO_5037230230" evidence="8">
    <location>
        <begin position="32"/>
        <end position="571"/>
    </location>
</feature>
<accession>A0A941GKQ5</accession>
<evidence type="ECO:0000256" key="4">
    <source>
        <dbReference type="ARBA" id="ARBA00022729"/>
    </source>
</evidence>
<dbReference type="Pfam" id="PF05031">
    <property type="entry name" value="NEAT"/>
    <property type="match status" value="3"/>
</dbReference>
<keyword evidence="3" id="KW-0964">Secreted</keyword>
<evidence type="ECO:0000256" key="7">
    <source>
        <dbReference type="SAM" id="Phobius"/>
    </source>
</evidence>
<dbReference type="RefSeq" id="WP_212121113.1">
    <property type="nucleotide sequence ID" value="NZ_JAGTPX020000030.1"/>
</dbReference>
<feature type="domain" description="NEAT" evidence="9">
    <location>
        <begin position="38"/>
        <end position="151"/>
    </location>
</feature>
<proteinExistence type="predicted"/>
<comment type="caution">
    <text evidence="10">The sequence shown here is derived from an EMBL/GenBank/DDBJ whole genome shotgun (WGS) entry which is preliminary data.</text>
</comment>
<keyword evidence="7" id="KW-0812">Transmembrane</keyword>
<organism evidence="10">
    <name type="scientific">Niallia circulans</name>
    <name type="common">Bacillus circulans</name>
    <dbReference type="NCBI Taxonomy" id="1397"/>
    <lineage>
        <taxon>Bacteria</taxon>
        <taxon>Bacillati</taxon>
        <taxon>Bacillota</taxon>
        <taxon>Bacilli</taxon>
        <taxon>Bacillales</taxon>
        <taxon>Bacillaceae</taxon>
        <taxon>Niallia</taxon>
    </lineage>
</organism>
<feature type="domain" description="NEAT" evidence="9">
    <location>
        <begin position="360"/>
        <end position="474"/>
    </location>
</feature>
<comment type="subcellular location">
    <subcellularLocation>
        <location evidence="1">Secreted</location>
        <location evidence="1">Cell wall</location>
        <topology evidence="1">Peptidoglycan-anchor</topology>
    </subcellularLocation>
</comment>
<dbReference type="NCBIfam" id="TIGR03063">
    <property type="entry name" value="srtB_target"/>
    <property type="match status" value="1"/>
</dbReference>
<keyword evidence="7" id="KW-1133">Transmembrane helix</keyword>
<dbReference type="PANTHER" id="PTHR37824:SF1">
    <property type="entry name" value="IRON-REGULATED SURFACE DETERMINANT PROTEIN C"/>
    <property type="match status" value="1"/>
</dbReference>